<dbReference type="RefSeq" id="WP_188173130.1">
    <property type="nucleotide sequence ID" value="NZ_JACVVD010000001.1"/>
</dbReference>
<reference evidence="3" key="1">
    <citation type="submission" date="2020-09" db="EMBL/GenBank/DDBJ databases">
        <title>Draft Genome Sequence of Paenibacillus sp. WST5.</title>
        <authorList>
            <person name="Bao Z."/>
        </authorList>
    </citation>
    <scope>NUCLEOTIDE SEQUENCE</scope>
    <source>
        <strain evidence="3">WST5</strain>
    </source>
</reference>
<dbReference type="SUPFAM" id="SSF53098">
    <property type="entry name" value="Ribonuclease H-like"/>
    <property type="match status" value="1"/>
</dbReference>
<dbReference type="GO" id="GO:0003676">
    <property type="term" value="F:nucleic acid binding"/>
    <property type="evidence" value="ECO:0007669"/>
    <property type="project" value="InterPro"/>
</dbReference>
<sequence length="487" mass="55208">MSGLRERLSRLRGTEAAPAAPPPAPEAGGEWAQLGAHVETSPAGSFVMRRRTYGADSVHGKYRLSELAEHVQQLSCFHDRDAVVRIEELLFFDTETTGLGVGAGNVPFLVGIGYYSGELFIIEQLLIRNPAEEHAMLAYLQALLPRFTHIVSYNGRTFDWPILKNRYVLNRLKLDDSELLQLDLLYPSRSLWRNSLPSCRLSKVEESRLGFERVDDVPGSMAPTLYFQYLAEKDPSVLQGVFVHNEHDIVTLAALSIHFGKLLGGSDCMEVNADKDSGISLDSDPESGMGDYIDLEERYRTGLWLEKMGRSALAEQVLDKLFAILLHEAHSSASQTGTMQPSGAFTHSDQESTLLLLASFYKKKGKYPRSVELWKRWIEAKHASIALQLEPYLELAMYYEHREKNVRQALFYAEEAWAKLWRRRSLQRSDSKHAEAEEALERRIRRLKEKLQKMESPESRLNLSKTSQAKAAKPRRLKPVYVSEGLI</sequence>
<dbReference type="Gene3D" id="3.30.420.10">
    <property type="entry name" value="Ribonuclease H-like superfamily/Ribonuclease H"/>
    <property type="match status" value="1"/>
</dbReference>
<dbReference type="InterPro" id="IPR012337">
    <property type="entry name" value="RNaseH-like_sf"/>
</dbReference>
<feature type="region of interest" description="Disordered" evidence="1">
    <location>
        <begin position="452"/>
        <end position="476"/>
    </location>
</feature>
<comment type="caution">
    <text evidence="3">The sequence shown here is derived from an EMBL/GenBank/DDBJ whole genome shotgun (WGS) entry which is preliminary data.</text>
</comment>
<dbReference type="PANTHER" id="PTHR38462:SF1">
    <property type="entry name" value="YPRB RIBONUCLEASE H-LIKE DOMAIN-CONTAINING PROTEIN"/>
    <property type="match status" value="1"/>
</dbReference>
<protein>
    <submittedName>
        <fullName evidence="3">Ribonuclease H-like domain-containing protein</fullName>
    </submittedName>
</protein>
<evidence type="ECO:0000259" key="2">
    <source>
        <dbReference type="Pfam" id="PF13482"/>
    </source>
</evidence>
<gene>
    <name evidence="3" type="ORF">ICC18_04420</name>
</gene>
<feature type="region of interest" description="Disordered" evidence="1">
    <location>
        <begin position="1"/>
        <end position="29"/>
    </location>
</feature>
<dbReference type="EMBL" id="JACVVD010000001">
    <property type="protein sequence ID" value="MBD0379371.1"/>
    <property type="molecule type" value="Genomic_DNA"/>
</dbReference>
<organism evidence="3 4">
    <name type="scientific">Paenibacillus sedimenti</name>
    <dbReference type="NCBI Taxonomy" id="2770274"/>
    <lineage>
        <taxon>Bacteria</taxon>
        <taxon>Bacillati</taxon>
        <taxon>Bacillota</taxon>
        <taxon>Bacilli</taxon>
        <taxon>Bacillales</taxon>
        <taxon>Paenibacillaceae</taxon>
        <taxon>Paenibacillus</taxon>
    </lineage>
</organism>
<feature type="domain" description="YprB ribonuclease H-like" evidence="2">
    <location>
        <begin position="90"/>
        <end position="256"/>
    </location>
</feature>
<accession>A0A926KM87</accession>
<dbReference type="PANTHER" id="PTHR38462">
    <property type="entry name" value="EXONUCLEASE-LIKE PROTEIN"/>
    <property type="match status" value="1"/>
</dbReference>
<feature type="compositionally biased region" description="Basic and acidic residues" evidence="1">
    <location>
        <begin position="1"/>
        <end position="13"/>
    </location>
</feature>
<dbReference type="InterPro" id="IPR011990">
    <property type="entry name" value="TPR-like_helical_dom_sf"/>
</dbReference>
<dbReference type="Proteomes" id="UP000650466">
    <property type="component" value="Unassembled WGS sequence"/>
</dbReference>
<dbReference type="InterPro" id="IPR038720">
    <property type="entry name" value="YprB_RNase_H-like_dom"/>
</dbReference>
<evidence type="ECO:0000256" key="1">
    <source>
        <dbReference type="SAM" id="MobiDB-lite"/>
    </source>
</evidence>
<dbReference type="Pfam" id="PF13482">
    <property type="entry name" value="RNase_H_2"/>
    <property type="match status" value="1"/>
</dbReference>
<dbReference type="AlphaFoldDB" id="A0A926KM87"/>
<dbReference type="InterPro" id="IPR036397">
    <property type="entry name" value="RNaseH_sf"/>
</dbReference>
<evidence type="ECO:0000313" key="4">
    <source>
        <dbReference type="Proteomes" id="UP000650466"/>
    </source>
</evidence>
<feature type="compositionally biased region" description="Polar residues" evidence="1">
    <location>
        <begin position="459"/>
        <end position="469"/>
    </location>
</feature>
<dbReference type="Gene3D" id="1.25.40.10">
    <property type="entry name" value="Tetratricopeptide repeat domain"/>
    <property type="match status" value="1"/>
</dbReference>
<evidence type="ECO:0000313" key="3">
    <source>
        <dbReference type="EMBL" id="MBD0379371.1"/>
    </source>
</evidence>
<proteinExistence type="predicted"/>
<name>A0A926KM87_9BACL</name>
<keyword evidence="4" id="KW-1185">Reference proteome</keyword>